<dbReference type="PROSITE" id="PS51083">
    <property type="entry name" value="ZF_HIT"/>
    <property type="match status" value="1"/>
</dbReference>
<keyword evidence="1" id="KW-0862">Zinc</keyword>
<evidence type="ECO:0000313" key="4">
    <source>
        <dbReference type="EMBL" id="CAE0466191.1"/>
    </source>
</evidence>
<evidence type="ECO:0000256" key="1">
    <source>
        <dbReference type="PROSITE-ProRule" id="PRU00453"/>
    </source>
</evidence>
<dbReference type="PANTHER" id="PTHR15555">
    <property type="entry name" value="ZINC FINGER HIT DOMAIN CONTAINING PROTEIN 2 PROTEIN FON -RELATED"/>
    <property type="match status" value="1"/>
</dbReference>
<dbReference type="InterPro" id="IPR007529">
    <property type="entry name" value="Znf_HIT"/>
</dbReference>
<dbReference type="PANTHER" id="PTHR15555:SF0">
    <property type="entry name" value="ZINC FINGER HIT DOMAIN-CONTAINING PROTEIN 2"/>
    <property type="match status" value="1"/>
</dbReference>
<gene>
    <name evidence="4" type="ORF">CDEB00056_LOCUS11043</name>
</gene>
<keyword evidence="1" id="KW-0479">Metal-binding</keyword>
<feature type="domain" description="HIT-type" evidence="3">
    <location>
        <begin position="65"/>
        <end position="97"/>
    </location>
</feature>
<feature type="compositionally biased region" description="Polar residues" evidence="2">
    <location>
        <begin position="618"/>
        <end position="628"/>
    </location>
</feature>
<dbReference type="Gene3D" id="3.30.60.190">
    <property type="match status" value="1"/>
</dbReference>
<evidence type="ECO:0000256" key="2">
    <source>
        <dbReference type="SAM" id="MobiDB-lite"/>
    </source>
</evidence>
<feature type="region of interest" description="Disordered" evidence="2">
    <location>
        <begin position="267"/>
        <end position="306"/>
    </location>
</feature>
<accession>A0A7S3Q5K3</accession>
<reference evidence="4" key="1">
    <citation type="submission" date="2021-01" db="EMBL/GenBank/DDBJ databases">
        <authorList>
            <person name="Corre E."/>
            <person name="Pelletier E."/>
            <person name="Niang G."/>
            <person name="Scheremetjew M."/>
            <person name="Finn R."/>
            <person name="Kale V."/>
            <person name="Holt S."/>
            <person name="Cochrane G."/>
            <person name="Meng A."/>
            <person name="Brown T."/>
            <person name="Cohen L."/>
        </authorList>
    </citation>
    <scope>NUCLEOTIDE SEQUENCE</scope>
    <source>
        <strain evidence="4">MM31A-1</strain>
    </source>
</reference>
<feature type="compositionally biased region" description="Basic and acidic residues" evidence="2">
    <location>
        <begin position="271"/>
        <end position="285"/>
    </location>
</feature>
<feature type="compositionally biased region" description="Gly residues" evidence="2">
    <location>
        <begin position="142"/>
        <end position="154"/>
    </location>
</feature>
<feature type="region of interest" description="Disordered" evidence="2">
    <location>
        <begin position="196"/>
        <end position="219"/>
    </location>
</feature>
<proteinExistence type="predicted"/>
<dbReference type="GO" id="GO:0008270">
    <property type="term" value="F:zinc ion binding"/>
    <property type="evidence" value="ECO:0007669"/>
    <property type="project" value="UniProtKB-UniRule"/>
</dbReference>
<dbReference type="InterPro" id="IPR039646">
    <property type="entry name" value="ZNHIT2"/>
</dbReference>
<dbReference type="Pfam" id="PF04438">
    <property type="entry name" value="zf-HIT"/>
    <property type="match status" value="1"/>
</dbReference>
<name>A0A7S3Q5K3_9STRA</name>
<feature type="region of interest" description="Disordered" evidence="2">
    <location>
        <begin position="137"/>
        <end position="178"/>
    </location>
</feature>
<dbReference type="AlphaFoldDB" id="A0A7S3Q5K3"/>
<dbReference type="SUPFAM" id="SSF144232">
    <property type="entry name" value="HIT/MYND zinc finger-like"/>
    <property type="match status" value="1"/>
</dbReference>
<keyword evidence="1" id="KW-0863">Zinc-finger</keyword>
<feature type="region of interest" description="Disordered" evidence="2">
    <location>
        <begin position="618"/>
        <end position="642"/>
    </location>
</feature>
<evidence type="ECO:0000259" key="3">
    <source>
        <dbReference type="PROSITE" id="PS51083"/>
    </source>
</evidence>
<feature type="compositionally biased region" description="Basic and acidic residues" evidence="2">
    <location>
        <begin position="629"/>
        <end position="642"/>
    </location>
</feature>
<dbReference type="EMBL" id="HBIO01014276">
    <property type="protein sequence ID" value="CAE0466191.1"/>
    <property type="molecule type" value="Transcribed_RNA"/>
</dbReference>
<sequence>MSACPIAINLLPKVQPKWNRTFHSVDILPREVEVKVELEVEVEVDGEGEGEALDADASTSTITSCPICNKHEARYTCPRCYTPYCSASCYATHDIKCTEEFYKKKVSEVSNLAIQEEGNVRRMRNILTRTTATTNNDSSIAIGGGGGGGSGSGYDGENEAKVNEECDDNGNENEYGGSHLTDEELVELATHVLNLNDDNDEDEDEDDDDQNSSSRSGMTTAAAALPQHLALKFEEAVRRGELTHLLENIEQQKPQPFTTPATQFHPYWLPQHEHGHGHEHEHAHGGESGANPTTRTGSGSGVKSEIPFQTHTSTLDDDIVGIPNILVTGIATATPMTRKSESEHPKATCSTSAIRIIPLQFNICEVLYVTAWTLRLYAHHRSNAVDDVDHVHSMDMTASFLHRQSRVLSHDARYESMEEVLMACVEQTKHEYILQTGVGEGMRMRMGFDWKTLVNDVACICRHRRMTLKVLFNAIKILQDGCRLMKKQKNQSSDGSSTNTNTIKTLRRKDLKLAIKKIEYYTAWSTSYWDDISINSDSSNLSCNVERWLNDWTTSTGVEDDNNDVGNSILMISDHSNLDSHHAYGSNDVAQSQINSVGAGTGDRLVACISRPNDDTSTIRFNSAGTSQKHAEPFDQLKDEHKSKSSTFLVPISTRKL</sequence>
<organism evidence="4">
    <name type="scientific">Chaetoceros debilis</name>
    <dbReference type="NCBI Taxonomy" id="122233"/>
    <lineage>
        <taxon>Eukaryota</taxon>
        <taxon>Sar</taxon>
        <taxon>Stramenopiles</taxon>
        <taxon>Ochrophyta</taxon>
        <taxon>Bacillariophyta</taxon>
        <taxon>Coscinodiscophyceae</taxon>
        <taxon>Chaetocerotophycidae</taxon>
        <taxon>Chaetocerotales</taxon>
        <taxon>Chaetocerotaceae</taxon>
        <taxon>Chaetoceros</taxon>
    </lineage>
</organism>
<feature type="compositionally biased region" description="Acidic residues" evidence="2">
    <location>
        <begin position="197"/>
        <end position="210"/>
    </location>
</feature>
<dbReference type="CDD" id="cd23024">
    <property type="entry name" value="zf-HIT_ZNHIT2-3"/>
    <property type="match status" value="1"/>
</dbReference>
<protein>
    <recommendedName>
        <fullName evidence="3">HIT-type domain-containing protein</fullName>
    </recommendedName>
</protein>